<name>A0A1H3RYJ2_9MICO</name>
<protein>
    <submittedName>
        <fullName evidence="5">Transcriptional regulator, HxlR family</fullName>
    </submittedName>
</protein>
<gene>
    <name evidence="5" type="ORF">SAMN05216554_3182</name>
</gene>
<dbReference type="PROSITE" id="PS51118">
    <property type="entry name" value="HTH_HXLR"/>
    <property type="match status" value="1"/>
</dbReference>
<dbReference type="EMBL" id="FNPZ01000003">
    <property type="protein sequence ID" value="SDZ30843.1"/>
    <property type="molecule type" value="Genomic_DNA"/>
</dbReference>
<dbReference type="SUPFAM" id="SSF46785">
    <property type="entry name" value="Winged helix' DNA-binding domain"/>
    <property type="match status" value="1"/>
</dbReference>
<dbReference type="Gene3D" id="1.10.10.10">
    <property type="entry name" value="Winged helix-like DNA-binding domain superfamily/Winged helix DNA-binding domain"/>
    <property type="match status" value="1"/>
</dbReference>
<keyword evidence="1" id="KW-0805">Transcription regulation</keyword>
<dbReference type="InterPro" id="IPR036388">
    <property type="entry name" value="WH-like_DNA-bd_sf"/>
</dbReference>
<dbReference type="Proteomes" id="UP000198891">
    <property type="component" value="Unassembled WGS sequence"/>
</dbReference>
<evidence type="ECO:0000256" key="1">
    <source>
        <dbReference type="ARBA" id="ARBA00023015"/>
    </source>
</evidence>
<proteinExistence type="predicted"/>
<evidence type="ECO:0000256" key="3">
    <source>
        <dbReference type="ARBA" id="ARBA00023163"/>
    </source>
</evidence>
<evidence type="ECO:0000313" key="6">
    <source>
        <dbReference type="Proteomes" id="UP000198891"/>
    </source>
</evidence>
<keyword evidence="2" id="KW-0238">DNA-binding</keyword>
<evidence type="ECO:0000256" key="2">
    <source>
        <dbReference type="ARBA" id="ARBA00023125"/>
    </source>
</evidence>
<evidence type="ECO:0000313" key="5">
    <source>
        <dbReference type="EMBL" id="SDZ30843.1"/>
    </source>
</evidence>
<reference evidence="5 6" key="1">
    <citation type="submission" date="2016-10" db="EMBL/GenBank/DDBJ databases">
        <authorList>
            <person name="de Groot N.N."/>
        </authorList>
    </citation>
    <scope>NUCLEOTIDE SEQUENCE [LARGE SCALE GENOMIC DNA]</scope>
    <source>
        <strain evidence="5 6">CGMCC 4.3491</strain>
    </source>
</reference>
<dbReference type="PANTHER" id="PTHR33204">
    <property type="entry name" value="TRANSCRIPTIONAL REGULATOR, MARR FAMILY"/>
    <property type="match status" value="1"/>
</dbReference>
<dbReference type="OrthoDB" id="370168at2"/>
<dbReference type="InterPro" id="IPR036390">
    <property type="entry name" value="WH_DNA-bd_sf"/>
</dbReference>
<dbReference type="STRING" id="381665.SAMN05216554_3182"/>
<sequence>MTAELVDSYDELERVCDVNESRELVRDIFTMTGDKWSMRVIKALDDGPHRFTRLMAEVEGISHRMLTRTVRALERDGLVRRQSYAESPPRVEYSLTELGETVIEPVMAFIQWTHTHQAEIEASRARFDG</sequence>
<dbReference type="AlphaFoldDB" id="A0A1H3RYJ2"/>
<keyword evidence="6" id="KW-1185">Reference proteome</keyword>
<dbReference type="InterPro" id="IPR002577">
    <property type="entry name" value="HTH_HxlR"/>
</dbReference>
<dbReference type="RefSeq" id="WP_092555510.1">
    <property type="nucleotide sequence ID" value="NZ_FNPZ01000003.1"/>
</dbReference>
<evidence type="ECO:0000259" key="4">
    <source>
        <dbReference type="PROSITE" id="PS51118"/>
    </source>
</evidence>
<accession>A0A1H3RYJ2</accession>
<dbReference type="GO" id="GO:0003677">
    <property type="term" value="F:DNA binding"/>
    <property type="evidence" value="ECO:0007669"/>
    <property type="project" value="UniProtKB-KW"/>
</dbReference>
<feature type="domain" description="HTH hxlR-type" evidence="4">
    <location>
        <begin position="16"/>
        <end position="121"/>
    </location>
</feature>
<organism evidence="5 6">
    <name type="scientific">Herbiconiux ginsengi</name>
    <dbReference type="NCBI Taxonomy" id="381665"/>
    <lineage>
        <taxon>Bacteria</taxon>
        <taxon>Bacillati</taxon>
        <taxon>Actinomycetota</taxon>
        <taxon>Actinomycetes</taxon>
        <taxon>Micrococcales</taxon>
        <taxon>Microbacteriaceae</taxon>
        <taxon>Herbiconiux</taxon>
    </lineage>
</organism>
<dbReference type="Pfam" id="PF01638">
    <property type="entry name" value="HxlR"/>
    <property type="match status" value="1"/>
</dbReference>
<keyword evidence="3" id="KW-0804">Transcription</keyword>
<dbReference type="PANTHER" id="PTHR33204:SF39">
    <property type="entry name" value="TRANSCRIPTIONAL REGULATORY PROTEIN"/>
    <property type="match status" value="1"/>
</dbReference>